<dbReference type="Proteomes" id="UP000504638">
    <property type="component" value="Unplaced"/>
</dbReference>
<dbReference type="FunFam" id="3.40.50.11860:FF:000001">
    <property type="entry name" value="2-(3-amino-3-carboxypropyl)histidine synthase subunit 2"/>
    <property type="match status" value="1"/>
</dbReference>
<dbReference type="GO" id="GO:0017183">
    <property type="term" value="P:protein histidyl modification to diphthamide"/>
    <property type="evidence" value="ECO:0007669"/>
    <property type="project" value="UniProtKB-UniPathway"/>
</dbReference>
<dbReference type="PANTHER" id="PTHR10762">
    <property type="entry name" value="DIPHTHAMIDE BIOSYNTHESIS PROTEIN"/>
    <property type="match status" value="1"/>
</dbReference>
<comment type="cofactor">
    <cofactor evidence="1">
        <name>[4Fe-4S] cluster</name>
        <dbReference type="ChEBI" id="CHEBI:49883"/>
    </cofactor>
</comment>
<comment type="similarity">
    <text evidence="3">Belongs to the DPH1/DPH2 family. DPH2 subfamily.</text>
</comment>
<dbReference type="Pfam" id="PF01866">
    <property type="entry name" value="Diphthamide_syn"/>
    <property type="match status" value="1"/>
</dbReference>
<evidence type="ECO:0000313" key="11">
    <source>
        <dbReference type="RefSeq" id="XP_033535075.1"/>
    </source>
</evidence>
<feature type="compositionally biased region" description="Polar residues" evidence="8">
    <location>
        <begin position="424"/>
        <end position="436"/>
    </location>
</feature>
<dbReference type="SFLD" id="SFLDF00408">
    <property type="entry name" value="Diphthamide_biosynthesis_famil"/>
    <property type="match status" value="1"/>
</dbReference>
<keyword evidence="5" id="KW-0408">Iron</keyword>
<keyword evidence="10" id="KW-1185">Reference proteome</keyword>
<evidence type="ECO:0000256" key="7">
    <source>
        <dbReference type="ARBA" id="ARBA00080784"/>
    </source>
</evidence>
<reference evidence="11" key="3">
    <citation type="submission" date="2025-04" db="UniProtKB">
        <authorList>
            <consortium name="RefSeq"/>
        </authorList>
    </citation>
    <scope>IDENTIFICATION</scope>
    <source>
        <strain evidence="11">CBS 781.70</strain>
    </source>
</reference>
<feature type="compositionally biased region" description="Polar residues" evidence="8">
    <location>
        <begin position="478"/>
        <end position="489"/>
    </location>
</feature>
<organism evidence="9">
    <name type="scientific">Eremomyces bilateralis CBS 781.70</name>
    <dbReference type="NCBI Taxonomy" id="1392243"/>
    <lineage>
        <taxon>Eukaryota</taxon>
        <taxon>Fungi</taxon>
        <taxon>Dikarya</taxon>
        <taxon>Ascomycota</taxon>
        <taxon>Pezizomycotina</taxon>
        <taxon>Dothideomycetes</taxon>
        <taxon>Dothideomycetes incertae sedis</taxon>
        <taxon>Eremomycetales</taxon>
        <taxon>Eremomycetaceae</taxon>
        <taxon>Eremomyces</taxon>
    </lineage>
</organism>
<evidence type="ECO:0000313" key="9">
    <source>
        <dbReference type="EMBL" id="KAF1813444.1"/>
    </source>
</evidence>
<dbReference type="InterPro" id="IPR042263">
    <property type="entry name" value="DPH1/DPH2_1"/>
</dbReference>
<dbReference type="PANTHER" id="PTHR10762:SF2">
    <property type="entry name" value="2-(3-AMINO-3-CARBOXYPROPYL)HISTIDINE SYNTHASE SUBUNIT 2"/>
    <property type="match status" value="1"/>
</dbReference>
<dbReference type="Gene3D" id="3.40.50.11860">
    <property type="entry name" value="Diphthamide synthesis DPH1/DPH2 domain 3"/>
    <property type="match status" value="1"/>
</dbReference>
<dbReference type="InterPro" id="IPR010014">
    <property type="entry name" value="DHP2"/>
</dbReference>
<dbReference type="NCBIfam" id="TIGR00322">
    <property type="entry name" value="diphth2_R"/>
    <property type="match status" value="1"/>
</dbReference>
<reference evidence="11" key="2">
    <citation type="submission" date="2020-04" db="EMBL/GenBank/DDBJ databases">
        <authorList>
            <consortium name="NCBI Genome Project"/>
        </authorList>
    </citation>
    <scope>NUCLEOTIDE SEQUENCE</scope>
    <source>
        <strain evidence="11">CBS 781.70</strain>
    </source>
</reference>
<feature type="region of interest" description="Disordered" evidence="8">
    <location>
        <begin position="1350"/>
        <end position="1373"/>
    </location>
</feature>
<keyword evidence="4" id="KW-0479">Metal-binding</keyword>
<proteinExistence type="inferred from homology"/>
<feature type="region of interest" description="Disordered" evidence="8">
    <location>
        <begin position="416"/>
        <end position="491"/>
    </location>
</feature>
<dbReference type="Gene3D" id="3.40.50.11840">
    <property type="entry name" value="Diphthamide synthesis DPH1/DPH2 domain 1"/>
    <property type="match status" value="1"/>
</dbReference>
<name>A0A6G1G5X2_9PEZI</name>
<comment type="pathway">
    <text evidence="2">Protein modification; peptidyl-diphthamide biosynthesis.</text>
</comment>
<reference evidence="9 11" key="1">
    <citation type="submission" date="2020-01" db="EMBL/GenBank/DDBJ databases">
        <authorList>
            <consortium name="DOE Joint Genome Institute"/>
            <person name="Haridas S."/>
            <person name="Albert R."/>
            <person name="Binder M."/>
            <person name="Bloem J."/>
            <person name="Labutti K."/>
            <person name="Salamov A."/>
            <person name="Andreopoulos B."/>
            <person name="Baker S.E."/>
            <person name="Barry K."/>
            <person name="Bills G."/>
            <person name="Bluhm B.H."/>
            <person name="Cannon C."/>
            <person name="Castanera R."/>
            <person name="Culley D.E."/>
            <person name="Daum C."/>
            <person name="Ezra D."/>
            <person name="Gonzalez J.B."/>
            <person name="Henrissat B."/>
            <person name="Kuo A."/>
            <person name="Liang C."/>
            <person name="Lipzen A."/>
            <person name="Lutzoni F."/>
            <person name="Magnuson J."/>
            <person name="Mondo S."/>
            <person name="Nolan M."/>
            <person name="Ohm R."/>
            <person name="Pangilinan J."/>
            <person name="Park H.-J."/>
            <person name="Ramirez L."/>
            <person name="Alfaro M."/>
            <person name="Sun H."/>
            <person name="Tritt A."/>
            <person name="Yoshinaga Y."/>
            <person name="Zwiers L.-H."/>
            <person name="Turgeon B.G."/>
            <person name="Goodwin S.B."/>
            <person name="Spatafora J.W."/>
            <person name="Crous P.W."/>
            <person name="Grigoriev I.V."/>
        </authorList>
    </citation>
    <scope>NUCLEOTIDE SEQUENCE</scope>
    <source>
        <strain evidence="9 11">CBS 781.70</strain>
    </source>
</reference>
<evidence type="ECO:0000256" key="2">
    <source>
        <dbReference type="ARBA" id="ARBA00005156"/>
    </source>
</evidence>
<dbReference type="SFLD" id="SFLDG01121">
    <property type="entry name" value="Diphthamide_biosynthesis"/>
    <property type="match status" value="1"/>
</dbReference>
<feature type="region of interest" description="Disordered" evidence="8">
    <location>
        <begin position="932"/>
        <end position="954"/>
    </location>
</feature>
<dbReference type="GO" id="GO:0090560">
    <property type="term" value="F:2-(3-amino-3-carboxypropyl)histidine synthase activity"/>
    <property type="evidence" value="ECO:0007669"/>
    <property type="project" value="InterPro"/>
</dbReference>
<accession>A0A6G1G5X2</accession>
<dbReference type="RefSeq" id="XP_033535075.1">
    <property type="nucleotide sequence ID" value="XM_033682512.1"/>
</dbReference>
<sequence length="1390" mass="155641">MESAPVLSTPDTQIFDYDVQPTVERTSRLSEEQLRITYDIQRTVAEIRRRRWHRVALQFPDAMLKDAPRVIDALQKDLSRPQPETLEEVEQGEDPLASQVASLSIADPTGTEVKLFILGDTSYGSCCVDEVAAEHLDADSVVHYGRGCLSPTARLPVLHIFTVQPLILESVISTFKMIYPDAQEKVVLMADMPLMTHLDKIYAELLGQGYKNVQMTSVVHDPSALLPNRALPTAIDSAEALQDYSLFHIGDPPTALLLTVSARAKNLNIYSIDADGSTLPSVAQGNASATLRRRYGLVTSLSTVSVFGILINTLSVRNYMDILEYVKKQIAAAGKKSYTFVVGKINAAKVANFSEIGGWVVIGCWESSLIENQEFWRPIITPFELDIVLKSDEERVWTGQWSSDYQTLLNKALDSEQKSEHLNGTETASKSAQNGFQEDISDDESAPPEFDLRSGRYVSHSRPMAPSNASTRADRSQNAHPNKSKSTSLVKRANGDIAQIGGIVSPGAEFLRGREWQGLGSDFNTEQDGLPLSSELQGGEMEEGRGGVARGYSDVVTTYPPILESLFANLPTTSIIALSNTSSYLRDFLRKYPLAWRSLSFRLPHPLVSGSDNTDNTQRQARQCAFDGLLTRVLAPVSTRLTSLDLCNTAVSGVTLVARVLEPRLDTLEHLSVRGCKNVSIKYHILPFLQSYSPKHSPWARPGELKLKSLYTYRCRHHRRRPYLPSSLIRKDSDSEPTHELIELCHDLNIWTDSAWCTTPGQRCFRRKNYYTSHATPGTQEIWVPFDRLWRSQNRIGPSAESKPGKTDNWRLWEDKEIGYNGEPLGTVDEPHKGESKLTPSHLRTSHKIFVDNVRCDKCGDQINERCEQCSVQMHCMGCRRTLCGSCAFNRPLPRKRKRSRPTLPHLDSFGMPFLQSNKYWWAPETVRSPNHINENAPLDDSDSDDDDTQSTGGLFNSPVKLSMHWCCLEPIFSGGGGIVFLGPALGGDGAEKIRSVPLPNESQYKDPDFSPKKRWFAKEALQDHVLWRPGLDDEVDILPFLKQDKLDLQATTSPRSLCQDCFDSKQWQVKCRACMKPLCKEHDFRVLKIRKCGFRDLHTEREFVRNYRKPTVLEIPPYHTISRLRARDSSPSSNMGSMDGSEMDTDVATDSRAPTLMSSSQFDEPITASRETIEAPKAGSSALIPRGRMTPLRPRSMSLSGFGGESPYRSRQTQYTGLNEDNPLPCSPRHPVQWEGCGSYFCQQQRPMGDTRARCMAMVRECTECKVHVCQDCSMNIPRCSCQFCMMNYYCPNCTQKPGVRARCRKEAEEEERCLLEAQARARKTNEAEERKKADELVEAVAWLFTSLEDSQAQGEEPGPAQDAGLNGLEDGVVEVLDEMQATYGGAPQ</sequence>
<evidence type="ECO:0000256" key="8">
    <source>
        <dbReference type="SAM" id="MobiDB-lite"/>
    </source>
</evidence>
<keyword evidence="6" id="KW-0411">Iron-sulfur</keyword>
<dbReference type="EMBL" id="ML975155">
    <property type="protein sequence ID" value="KAF1813444.1"/>
    <property type="molecule type" value="Genomic_DNA"/>
</dbReference>
<dbReference type="GO" id="GO:0046872">
    <property type="term" value="F:metal ion binding"/>
    <property type="evidence" value="ECO:0007669"/>
    <property type="project" value="UniProtKB-KW"/>
</dbReference>
<gene>
    <name evidence="9 11" type="ORF">P152DRAFT_507016</name>
</gene>
<dbReference type="GO" id="GO:0051536">
    <property type="term" value="F:iron-sulfur cluster binding"/>
    <property type="evidence" value="ECO:0007669"/>
    <property type="project" value="UniProtKB-KW"/>
</dbReference>
<dbReference type="OrthoDB" id="3903581at2759"/>
<evidence type="ECO:0000256" key="1">
    <source>
        <dbReference type="ARBA" id="ARBA00001966"/>
    </source>
</evidence>
<evidence type="ECO:0000256" key="4">
    <source>
        <dbReference type="ARBA" id="ARBA00022723"/>
    </source>
</evidence>
<protein>
    <recommendedName>
        <fullName evidence="7">S-adenosyl-L-methionine:L-histidine 3-amino-3-carboxypropyltransferase 2</fullName>
    </recommendedName>
</protein>
<dbReference type="InterPro" id="IPR016435">
    <property type="entry name" value="DPH1/DPH2"/>
</dbReference>
<dbReference type="InterPro" id="IPR042265">
    <property type="entry name" value="DPH1/DPH2_3"/>
</dbReference>
<dbReference type="SFLD" id="SFLDS00032">
    <property type="entry name" value="Radical_SAM_3-amino-3-carboxyp"/>
    <property type="match status" value="1"/>
</dbReference>
<dbReference type="GeneID" id="54423082"/>
<evidence type="ECO:0000256" key="5">
    <source>
        <dbReference type="ARBA" id="ARBA00023004"/>
    </source>
</evidence>
<evidence type="ECO:0000313" key="10">
    <source>
        <dbReference type="Proteomes" id="UP000504638"/>
    </source>
</evidence>
<evidence type="ECO:0000256" key="6">
    <source>
        <dbReference type="ARBA" id="ARBA00023014"/>
    </source>
</evidence>
<dbReference type="UniPathway" id="UPA00559"/>
<feature type="region of interest" description="Disordered" evidence="8">
    <location>
        <begin position="1127"/>
        <end position="1212"/>
    </location>
</feature>
<evidence type="ECO:0000256" key="3">
    <source>
        <dbReference type="ARBA" id="ARBA00006179"/>
    </source>
</evidence>
<dbReference type="NCBIfam" id="TIGR00272">
    <property type="entry name" value="DPH2"/>
    <property type="match status" value="1"/>
</dbReference>
<feature type="compositionally biased region" description="Acidic residues" evidence="8">
    <location>
        <begin position="938"/>
        <end position="949"/>
    </location>
</feature>